<gene>
    <name evidence="1" type="ORF">TH53_20225</name>
</gene>
<dbReference type="STRING" id="1503925.TH53_20225"/>
<comment type="caution">
    <text evidence="1">The sequence shown here is derived from an EMBL/GenBank/DDBJ whole genome shotgun (WGS) entry which is preliminary data.</text>
</comment>
<proteinExistence type="predicted"/>
<name>A0A0D0GM42_9SPHI</name>
<dbReference type="Proteomes" id="UP000032049">
    <property type="component" value="Unassembled WGS sequence"/>
</dbReference>
<sequence length="70" mass="8212">MNNSSLEITENEYCIKLSKDAFDLSLIRQLIKRIQSEQLFFSRKKEYMEDDIISRGTLGSIENFDSLCDK</sequence>
<reference evidence="1 2" key="1">
    <citation type="submission" date="2015-01" db="EMBL/GenBank/DDBJ databases">
        <title>Draft genome sequence of Pedobacter sp. NL19 isolated from sludge of an effluent treatment pond in an abandoned uranium mine.</title>
        <authorList>
            <person name="Santos T."/>
            <person name="Caetano T."/>
            <person name="Covas C."/>
            <person name="Cruz A."/>
            <person name="Mendo S."/>
        </authorList>
    </citation>
    <scope>NUCLEOTIDE SEQUENCE [LARGE SCALE GENOMIC DNA]</scope>
    <source>
        <strain evidence="1 2">NL19</strain>
    </source>
</reference>
<keyword evidence="2" id="KW-1185">Reference proteome</keyword>
<evidence type="ECO:0000313" key="2">
    <source>
        <dbReference type="Proteomes" id="UP000032049"/>
    </source>
</evidence>
<evidence type="ECO:0000313" key="1">
    <source>
        <dbReference type="EMBL" id="KIO75491.1"/>
    </source>
</evidence>
<organism evidence="1 2">
    <name type="scientific">Pedobacter lusitanus</name>
    <dbReference type="NCBI Taxonomy" id="1503925"/>
    <lineage>
        <taxon>Bacteria</taxon>
        <taxon>Pseudomonadati</taxon>
        <taxon>Bacteroidota</taxon>
        <taxon>Sphingobacteriia</taxon>
        <taxon>Sphingobacteriales</taxon>
        <taxon>Sphingobacteriaceae</taxon>
        <taxon>Pedobacter</taxon>
    </lineage>
</organism>
<dbReference type="AlphaFoldDB" id="A0A0D0GM42"/>
<accession>A0A0D0GM42</accession>
<dbReference type="EMBL" id="JXRA01000098">
    <property type="protein sequence ID" value="KIO75491.1"/>
    <property type="molecule type" value="Genomic_DNA"/>
</dbReference>
<dbReference type="RefSeq" id="WP_041884816.1">
    <property type="nucleotide sequence ID" value="NZ_CP157278.1"/>
</dbReference>
<dbReference type="OrthoDB" id="770763at2"/>
<protein>
    <submittedName>
        <fullName evidence="1">Uncharacterized protein</fullName>
    </submittedName>
</protein>